<keyword evidence="5" id="KW-0443">Lipid metabolism</keyword>
<dbReference type="InterPro" id="IPR029058">
    <property type="entry name" value="AB_hydrolase_fold"/>
</dbReference>
<keyword evidence="7" id="KW-0472">Membrane</keyword>
<evidence type="ECO:0000313" key="10">
    <source>
        <dbReference type="RefSeq" id="XP_028967829.1"/>
    </source>
</evidence>
<keyword evidence="7" id="KW-0812">Transmembrane</keyword>
<keyword evidence="3" id="KW-0378">Hydrolase</keyword>
<evidence type="ECO:0000256" key="4">
    <source>
        <dbReference type="ARBA" id="ARBA00022963"/>
    </source>
</evidence>
<feature type="domain" description="AB hydrolase-1" evidence="8">
    <location>
        <begin position="199"/>
        <end position="481"/>
    </location>
</feature>
<dbReference type="GeneID" id="100901597"/>
<dbReference type="KEGG" id="goe:100901597"/>
<dbReference type="AlphaFoldDB" id="A0AAJ7WI00"/>
<organism evidence="9 10">
    <name type="scientific">Galendromus occidentalis</name>
    <name type="common">western predatory mite</name>
    <dbReference type="NCBI Taxonomy" id="34638"/>
    <lineage>
        <taxon>Eukaryota</taxon>
        <taxon>Metazoa</taxon>
        <taxon>Ecdysozoa</taxon>
        <taxon>Arthropoda</taxon>
        <taxon>Chelicerata</taxon>
        <taxon>Arachnida</taxon>
        <taxon>Acari</taxon>
        <taxon>Parasitiformes</taxon>
        <taxon>Mesostigmata</taxon>
        <taxon>Gamasina</taxon>
        <taxon>Phytoseioidea</taxon>
        <taxon>Phytoseiidae</taxon>
        <taxon>Typhlodrominae</taxon>
        <taxon>Galendromus</taxon>
    </lineage>
</organism>
<keyword evidence="4" id="KW-0442">Lipid degradation</keyword>
<dbReference type="Pfam" id="PF00561">
    <property type="entry name" value="Abhydrolase_1"/>
    <property type="match status" value="1"/>
</dbReference>
<sequence>MYLWDAFKSYKSFLRLLAGSNACAIVPAATVTGAAAAFVNCKTCRIPKALMLAGIRLELNRGGTNTNRHPVNTKVRIPAGMACTLFVAYFCVGVMRLPLFALLIFVPMSAASQDVFDYLFRSASDLGKSITDPFFELARGILQKTEPILITDPDAIAANKGVDYYIRYKGYPVETHKIRTKDNVTLTLHRIRGAPGSIPVLLQHGVMSSSFDFVANLRSQSLGFILYDEGYDVWMLNSRGNKYSSESGRTKKHFYEFTWDELAAYDMPDSIDYVLATTGHRKLHVVGHSRGTTIMIAMLASKPEYNQKIRLAVLLSPVVFLTGVSAFVQNLITVFSNPAVRYAIDVWTENRPLFTNSRADLAYFTSNPSLCSARLCPFANDLSGILLSNNGNHNQSRLAVYSTHFPAGTSFNDLKHYMQMYHSKRFAYFDYGSTARNLHAYGSVRPPSYDLSKVTAKMLIFYSKDDAFISVEDGARVSQLFKNNIYKNTAILLPCSGFVHMDFLWSVNAKKQLYNMVIKRMHEYDEEHRRR</sequence>
<comment type="similarity">
    <text evidence="1">Belongs to the AB hydrolase superfamily. Lipase family.</text>
</comment>
<dbReference type="RefSeq" id="XP_028967829.1">
    <property type="nucleotide sequence ID" value="XM_029111996.1"/>
</dbReference>
<dbReference type="GO" id="GO:0016042">
    <property type="term" value="P:lipid catabolic process"/>
    <property type="evidence" value="ECO:0007669"/>
    <property type="project" value="UniProtKB-KW"/>
</dbReference>
<evidence type="ECO:0000256" key="3">
    <source>
        <dbReference type="ARBA" id="ARBA00022801"/>
    </source>
</evidence>
<keyword evidence="2" id="KW-0732">Signal</keyword>
<dbReference type="Proteomes" id="UP000694867">
    <property type="component" value="Unplaced"/>
</dbReference>
<dbReference type="PANTHER" id="PTHR11005">
    <property type="entry name" value="LYSOSOMAL ACID LIPASE-RELATED"/>
    <property type="match status" value="1"/>
</dbReference>
<dbReference type="InterPro" id="IPR000073">
    <property type="entry name" value="AB_hydrolase_1"/>
</dbReference>
<evidence type="ECO:0000256" key="1">
    <source>
        <dbReference type="ARBA" id="ARBA00010701"/>
    </source>
</evidence>
<protein>
    <submittedName>
        <fullName evidence="10">Lipase 3-like</fullName>
    </submittedName>
</protein>
<keyword evidence="9" id="KW-1185">Reference proteome</keyword>
<accession>A0AAJ7WI00</accession>
<reference evidence="10" key="1">
    <citation type="submission" date="2025-08" db="UniProtKB">
        <authorList>
            <consortium name="RefSeq"/>
        </authorList>
    </citation>
    <scope>IDENTIFICATION</scope>
</reference>
<proteinExistence type="inferred from homology"/>
<evidence type="ECO:0000313" key="9">
    <source>
        <dbReference type="Proteomes" id="UP000694867"/>
    </source>
</evidence>
<feature type="transmembrane region" description="Helical" evidence="7">
    <location>
        <begin position="12"/>
        <end position="39"/>
    </location>
</feature>
<feature type="transmembrane region" description="Helical" evidence="7">
    <location>
        <begin position="311"/>
        <end position="332"/>
    </location>
</feature>
<evidence type="ECO:0000259" key="8">
    <source>
        <dbReference type="Pfam" id="PF00561"/>
    </source>
</evidence>
<gene>
    <name evidence="10" type="primary">LOC100901597</name>
</gene>
<dbReference type="SUPFAM" id="SSF53474">
    <property type="entry name" value="alpha/beta-Hydrolases"/>
    <property type="match status" value="1"/>
</dbReference>
<dbReference type="FunFam" id="3.40.50.1820:FF:000057">
    <property type="entry name" value="Lipase"/>
    <property type="match status" value="1"/>
</dbReference>
<evidence type="ECO:0000256" key="2">
    <source>
        <dbReference type="ARBA" id="ARBA00022729"/>
    </source>
</evidence>
<evidence type="ECO:0000256" key="5">
    <source>
        <dbReference type="ARBA" id="ARBA00023098"/>
    </source>
</evidence>
<name>A0AAJ7WI00_9ACAR</name>
<dbReference type="Gene3D" id="3.40.50.1820">
    <property type="entry name" value="alpha/beta hydrolase"/>
    <property type="match status" value="1"/>
</dbReference>
<keyword evidence="6" id="KW-0325">Glycoprotein</keyword>
<evidence type="ECO:0000256" key="6">
    <source>
        <dbReference type="ARBA" id="ARBA00023180"/>
    </source>
</evidence>
<feature type="transmembrane region" description="Helical" evidence="7">
    <location>
        <begin position="77"/>
        <end position="95"/>
    </location>
</feature>
<dbReference type="GO" id="GO:0016787">
    <property type="term" value="F:hydrolase activity"/>
    <property type="evidence" value="ECO:0007669"/>
    <property type="project" value="UniProtKB-KW"/>
</dbReference>
<evidence type="ECO:0000256" key="7">
    <source>
        <dbReference type="SAM" id="Phobius"/>
    </source>
</evidence>
<keyword evidence="7" id="KW-1133">Transmembrane helix</keyword>